<dbReference type="GO" id="GO:0051287">
    <property type="term" value="F:NAD binding"/>
    <property type="evidence" value="ECO:0007669"/>
    <property type="project" value="InterPro"/>
</dbReference>
<dbReference type="NCBIfam" id="NF000942">
    <property type="entry name" value="PRK00094.1-4"/>
    <property type="match status" value="1"/>
</dbReference>
<keyword evidence="22" id="KW-1185">Reference proteome</keyword>
<feature type="binding site" evidence="14">
    <location>
        <position position="281"/>
    </location>
    <ligand>
        <name>NADPH</name>
        <dbReference type="ChEBI" id="CHEBI:57783"/>
    </ligand>
</feature>
<feature type="binding site" evidence="16">
    <location>
        <begin position="257"/>
        <end position="258"/>
    </location>
    <ligand>
        <name>substrate</name>
    </ligand>
</feature>
<keyword evidence="8 14" id="KW-0594">Phospholipid biosynthesis</keyword>
<feature type="binding site" evidence="14">
    <location>
        <position position="246"/>
    </location>
    <ligand>
        <name>sn-glycerol 3-phosphate</name>
        <dbReference type="ChEBI" id="CHEBI:57597"/>
    </ligand>
</feature>
<dbReference type="SUPFAM" id="SSF48179">
    <property type="entry name" value="6-phosphogluconate dehydrogenase C-terminal domain-like"/>
    <property type="match status" value="1"/>
</dbReference>
<evidence type="ECO:0000256" key="10">
    <source>
        <dbReference type="ARBA" id="ARBA00052716"/>
    </source>
</evidence>
<feature type="binding site" evidence="17">
    <location>
        <position position="142"/>
    </location>
    <ligand>
        <name>NAD(+)</name>
        <dbReference type="ChEBI" id="CHEBI:57540"/>
    </ligand>
</feature>
<keyword evidence="7 14" id="KW-0443">Lipid metabolism</keyword>
<dbReference type="FunFam" id="1.10.1040.10:FF:000001">
    <property type="entry name" value="Glycerol-3-phosphate dehydrogenase [NAD(P)+]"/>
    <property type="match status" value="1"/>
</dbReference>
<dbReference type="GO" id="GO:0046168">
    <property type="term" value="P:glycerol-3-phosphate catabolic process"/>
    <property type="evidence" value="ECO:0007669"/>
    <property type="project" value="InterPro"/>
</dbReference>
<evidence type="ECO:0000256" key="5">
    <source>
        <dbReference type="ARBA" id="ARBA00023002"/>
    </source>
</evidence>
<dbReference type="GO" id="GO:0006650">
    <property type="term" value="P:glycerophospholipid metabolic process"/>
    <property type="evidence" value="ECO:0007669"/>
    <property type="project" value="UniProtKB-UniRule"/>
</dbReference>
<dbReference type="SUPFAM" id="SSF51735">
    <property type="entry name" value="NAD(P)-binding Rossmann-fold domains"/>
    <property type="match status" value="1"/>
</dbReference>
<evidence type="ECO:0000256" key="9">
    <source>
        <dbReference type="ARBA" id="ARBA00023264"/>
    </source>
</evidence>
<dbReference type="HAMAP" id="MF_00394">
    <property type="entry name" value="NAD_Glyc3P_dehydrog"/>
    <property type="match status" value="1"/>
</dbReference>
<name>A0A845Q4S0_9HYPH</name>
<dbReference type="PIRSF" id="PIRSF000114">
    <property type="entry name" value="Glycerol-3-P_dh"/>
    <property type="match status" value="1"/>
</dbReference>
<keyword evidence="2 14" id="KW-0444">Lipid biosynthesis</keyword>
<comment type="subcellular location">
    <subcellularLocation>
        <location evidence="14">Cytoplasm</location>
    </subcellularLocation>
</comment>
<sequence length="334" mass="33728">MAQKPLSHIGIIGAGAWGTALAAVAARAGRKVTLWAYEPEVADSINRQHLNELYLPGIPLDTSIRATTDLSAVSANDALLLVCPAQALRSVTGSMARHVKPGTPVAICAKGIEQATGKLMTEVVAETLPEAVPAVLSGPSFAADVANGLPTAVTLACADDALGEALVEAIGIPAFRPYLASDLIGAELGGSVKNVLAIACGIVEGRKLGASAAAALTARGFAELTRLGVALGARAETLGGLSGLGDLILTCGSRQSRNMSLGAALGEGRDLAEIIAERVTVAEGVATAPAVVALARRHNVEMPICEAVAAIVTGEASVDDAIGGLLARPFKREA</sequence>
<evidence type="ECO:0000256" key="7">
    <source>
        <dbReference type="ARBA" id="ARBA00023098"/>
    </source>
</evidence>
<dbReference type="NCBIfam" id="NF000940">
    <property type="entry name" value="PRK00094.1-2"/>
    <property type="match status" value="1"/>
</dbReference>
<dbReference type="Pfam" id="PF07479">
    <property type="entry name" value="NAD_Gly3P_dh_C"/>
    <property type="match status" value="1"/>
</dbReference>
<comment type="catalytic activity">
    <reaction evidence="14">
        <text>sn-glycerol 3-phosphate + NAD(+) = dihydroxyacetone phosphate + NADH + H(+)</text>
        <dbReference type="Rhea" id="RHEA:11092"/>
        <dbReference type="ChEBI" id="CHEBI:15378"/>
        <dbReference type="ChEBI" id="CHEBI:57540"/>
        <dbReference type="ChEBI" id="CHEBI:57597"/>
        <dbReference type="ChEBI" id="CHEBI:57642"/>
        <dbReference type="ChEBI" id="CHEBI:57945"/>
        <dbReference type="EC" id="1.1.1.94"/>
    </reaction>
</comment>
<dbReference type="GO" id="GO:0046167">
    <property type="term" value="P:glycerol-3-phosphate biosynthetic process"/>
    <property type="evidence" value="ECO:0007669"/>
    <property type="project" value="UniProtKB-UniRule"/>
</dbReference>
<evidence type="ECO:0000256" key="8">
    <source>
        <dbReference type="ARBA" id="ARBA00023209"/>
    </source>
</evidence>
<dbReference type="GeneID" id="300656173"/>
<feature type="binding site" evidence="14">
    <location>
        <position position="54"/>
    </location>
    <ligand>
        <name>NADPH</name>
        <dbReference type="ChEBI" id="CHEBI:57783"/>
    </ligand>
</feature>
<dbReference type="GO" id="GO:0008654">
    <property type="term" value="P:phospholipid biosynthetic process"/>
    <property type="evidence" value="ECO:0007669"/>
    <property type="project" value="UniProtKB-KW"/>
</dbReference>
<dbReference type="RefSeq" id="WP_160586272.1">
    <property type="nucleotide sequence ID" value="NZ_BMHN01000001.1"/>
</dbReference>
<feature type="binding site" evidence="14">
    <location>
        <position position="258"/>
    </location>
    <ligand>
        <name>sn-glycerol 3-phosphate</name>
        <dbReference type="ChEBI" id="CHEBI:57597"/>
    </ligand>
</feature>
<dbReference type="Pfam" id="PF01210">
    <property type="entry name" value="NAD_Gly3P_dh_N"/>
    <property type="match status" value="1"/>
</dbReference>
<dbReference type="UniPathway" id="UPA00940"/>
<dbReference type="Proteomes" id="UP000470384">
    <property type="component" value="Unassembled WGS sequence"/>
</dbReference>
<evidence type="ECO:0000256" key="17">
    <source>
        <dbReference type="PIRSR" id="PIRSR000114-3"/>
    </source>
</evidence>
<evidence type="ECO:0000256" key="11">
    <source>
        <dbReference type="ARBA" id="ARBA00066687"/>
    </source>
</evidence>
<evidence type="ECO:0000256" key="1">
    <source>
        <dbReference type="ARBA" id="ARBA00011009"/>
    </source>
</evidence>
<dbReference type="EMBL" id="WXYQ01000001">
    <property type="protein sequence ID" value="NBG94119.1"/>
    <property type="molecule type" value="Genomic_DNA"/>
</dbReference>
<dbReference type="Gene3D" id="3.40.50.720">
    <property type="entry name" value="NAD(P)-binding Rossmann-like Domain"/>
    <property type="match status" value="1"/>
</dbReference>
<organism evidence="21 22">
    <name type="scientific">Pyruvatibacter mobilis</name>
    <dbReference type="NCBI Taxonomy" id="1712261"/>
    <lineage>
        <taxon>Bacteria</taxon>
        <taxon>Pseudomonadati</taxon>
        <taxon>Pseudomonadota</taxon>
        <taxon>Alphaproteobacteria</taxon>
        <taxon>Hyphomicrobiales</taxon>
        <taxon>Parvibaculaceae</taxon>
        <taxon>Pyruvatibacter</taxon>
    </lineage>
</organism>
<dbReference type="PANTHER" id="PTHR11728">
    <property type="entry name" value="GLYCEROL-3-PHOSPHATE DEHYDROGENASE"/>
    <property type="match status" value="1"/>
</dbReference>
<feature type="binding site" evidence="17">
    <location>
        <begin position="13"/>
        <end position="18"/>
    </location>
    <ligand>
        <name>NAD(+)</name>
        <dbReference type="ChEBI" id="CHEBI:57540"/>
    </ligand>
</feature>
<evidence type="ECO:0000256" key="15">
    <source>
        <dbReference type="PIRSR" id="PIRSR000114-1"/>
    </source>
</evidence>
<keyword evidence="9 14" id="KW-1208">Phospholipid metabolism</keyword>
<proteinExistence type="inferred from homology"/>
<feature type="binding site" evidence="14">
    <location>
        <position position="257"/>
    </location>
    <ligand>
        <name>sn-glycerol 3-phosphate</name>
        <dbReference type="ChEBI" id="CHEBI:57597"/>
    </ligand>
</feature>
<feature type="binding site" evidence="14">
    <location>
        <position position="142"/>
    </location>
    <ligand>
        <name>NADPH</name>
        <dbReference type="ChEBI" id="CHEBI:57783"/>
    </ligand>
</feature>
<feature type="binding site" evidence="14">
    <location>
        <position position="138"/>
    </location>
    <ligand>
        <name>sn-glycerol 3-phosphate</name>
        <dbReference type="ChEBI" id="CHEBI:57597"/>
    </ligand>
</feature>
<keyword evidence="6 14" id="KW-0520">NAD</keyword>
<comment type="similarity">
    <text evidence="1 14 18">Belongs to the NAD-dependent glycerol-3-phosphate dehydrogenase family.</text>
</comment>
<dbReference type="GO" id="GO:0047952">
    <property type="term" value="F:glycerol-3-phosphate dehydrogenase [NAD(P)+] activity"/>
    <property type="evidence" value="ECO:0007669"/>
    <property type="project" value="UniProtKB-UniRule"/>
</dbReference>
<dbReference type="InterPro" id="IPR036291">
    <property type="entry name" value="NAD(P)-bd_dom_sf"/>
</dbReference>
<feature type="binding site" evidence="14">
    <location>
        <position position="17"/>
    </location>
    <ligand>
        <name>NADPH</name>
        <dbReference type="ChEBI" id="CHEBI:57783"/>
    </ligand>
</feature>
<dbReference type="GO" id="GO:0005975">
    <property type="term" value="P:carbohydrate metabolic process"/>
    <property type="evidence" value="ECO:0007669"/>
    <property type="project" value="InterPro"/>
</dbReference>
<dbReference type="PROSITE" id="PS00957">
    <property type="entry name" value="NAD_G3PDH"/>
    <property type="match status" value="1"/>
</dbReference>
<feature type="binding site" evidence="14">
    <location>
        <position position="110"/>
    </location>
    <ligand>
        <name>sn-glycerol 3-phosphate</name>
        <dbReference type="ChEBI" id="CHEBI:57597"/>
    </ligand>
</feature>
<comment type="function">
    <text evidence="14">Catalyzes the reduction of the glycolytic intermediate dihydroxyacetone phosphate (DHAP) to sn-glycerol 3-phosphate (G3P), the key precursor for phospholipid synthesis.</text>
</comment>
<dbReference type="FunFam" id="3.40.50.720:FF:000019">
    <property type="entry name" value="Glycerol-3-phosphate dehydrogenase [NAD(P)+]"/>
    <property type="match status" value="1"/>
</dbReference>
<dbReference type="InterPro" id="IPR006109">
    <property type="entry name" value="G3P_DH_NAD-dep_C"/>
</dbReference>
<dbReference type="InterPro" id="IPR011128">
    <property type="entry name" value="G3P_DH_NAD-dep_N"/>
</dbReference>
<dbReference type="OrthoDB" id="9812273at2"/>
<keyword evidence="5 14" id="KW-0560">Oxidoreductase</keyword>
<comment type="pathway">
    <text evidence="14">Membrane lipid metabolism; glycerophospholipid metabolism.</text>
</comment>
<evidence type="ECO:0000256" key="13">
    <source>
        <dbReference type="ARBA" id="ARBA00080511"/>
    </source>
</evidence>
<feature type="binding site" evidence="14">
    <location>
        <position position="256"/>
    </location>
    <ligand>
        <name>sn-glycerol 3-phosphate</name>
        <dbReference type="ChEBI" id="CHEBI:57597"/>
    </ligand>
</feature>
<feature type="binding site" evidence="14">
    <location>
        <position position="110"/>
    </location>
    <ligand>
        <name>NADPH</name>
        <dbReference type="ChEBI" id="CHEBI:57783"/>
    </ligand>
</feature>
<feature type="binding site" evidence="14">
    <location>
        <position position="193"/>
    </location>
    <ligand>
        <name>sn-glycerol 3-phosphate</name>
        <dbReference type="ChEBI" id="CHEBI:57597"/>
    </ligand>
</feature>
<evidence type="ECO:0000256" key="12">
    <source>
        <dbReference type="ARBA" id="ARBA00069372"/>
    </source>
</evidence>
<comment type="caution">
    <text evidence="21">The sequence shown here is derived from an EMBL/GenBank/DDBJ whole genome shotgun (WGS) entry which is preliminary data.</text>
</comment>
<dbReference type="AlphaFoldDB" id="A0A845Q4S0"/>
<gene>
    <name evidence="14" type="primary">gpsA</name>
    <name evidence="21" type="ORF">GTQ45_00060</name>
</gene>
<dbReference type="PRINTS" id="PR00077">
    <property type="entry name" value="GPDHDRGNASE"/>
</dbReference>
<dbReference type="GO" id="GO:0005829">
    <property type="term" value="C:cytosol"/>
    <property type="evidence" value="ECO:0007669"/>
    <property type="project" value="TreeGrafter"/>
</dbReference>
<keyword evidence="3 14" id="KW-0547">Nucleotide-binding</keyword>
<reference evidence="21 22" key="1">
    <citation type="journal article" date="2016" name="Int. J. Syst. Evol. Microbiol.">
        <title>Pyruvatibacter mobilis gen. nov., sp. nov., a marine bacterium from the culture broth of Picochlorum sp. 122.</title>
        <authorList>
            <person name="Wang G."/>
            <person name="Tang M."/>
            <person name="Wu H."/>
            <person name="Dai S."/>
            <person name="Li T."/>
            <person name="Chen C."/>
            <person name="He H."/>
            <person name="Fan J."/>
            <person name="Xiang W."/>
            <person name="Li X."/>
        </authorList>
    </citation>
    <scope>NUCLEOTIDE SEQUENCE [LARGE SCALE GENOMIC DNA]</scope>
    <source>
        <strain evidence="21 22">GYP-11</strain>
    </source>
</reference>
<dbReference type="InterPro" id="IPR006168">
    <property type="entry name" value="G3P_DH_NAD-dep"/>
</dbReference>
<feature type="domain" description="Glycerol-3-phosphate dehydrogenase NAD-dependent C-terminal" evidence="20">
    <location>
        <begin position="182"/>
        <end position="322"/>
    </location>
</feature>
<feature type="binding site" evidence="17">
    <location>
        <position position="257"/>
    </location>
    <ligand>
        <name>NAD(+)</name>
        <dbReference type="ChEBI" id="CHEBI:57540"/>
    </ligand>
</feature>
<accession>A0A845Q4S0</accession>
<evidence type="ECO:0000256" key="3">
    <source>
        <dbReference type="ARBA" id="ARBA00022741"/>
    </source>
</evidence>
<evidence type="ECO:0000256" key="16">
    <source>
        <dbReference type="PIRSR" id="PIRSR000114-2"/>
    </source>
</evidence>
<feature type="binding site" evidence="14">
    <location>
        <position position="257"/>
    </location>
    <ligand>
        <name>NADPH</name>
        <dbReference type="ChEBI" id="CHEBI:57783"/>
    </ligand>
</feature>
<dbReference type="EC" id="1.1.1.94" evidence="11 14"/>
<feature type="binding site" evidence="14">
    <location>
        <position position="140"/>
    </location>
    <ligand>
        <name>sn-glycerol 3-phosphate</name>
        <dbReference type="ChEBI" id="CHEBI:57597"/>
    </ligand>
</feature>
<evidence type="ECO:0000256" key="18">
    <source>
        <dbReference type="RuleBase" id="RU000437"/>
    </source>
</evidence>
<dbReference type="InterPro" id="IPR008927">
    <property type="entry name" value="6-PGluconate_DH-like_C_sf"/>
</dbReference>
<dbReference type="InterPro" id="IPR013328">
    <property type="entry name" value="6PGD_dom2"/>
</dbReference>
<evidence type="ECO:0000256" key="14">
    <source>
        <dbReference type="HAMAP-Rule" id="MF_00394"/>
    </source>
</evidence>
<feature type="binding site" evidence="14">
    <location>
        <position position="283"/>
    </location>
    <ligand>
        <name>NADPH</name>
        <dbReference type="ChEBI" id="CHEBI:57783"/>
    </ligand>
</feature>
<evidence type="ECO:0000256" key="6">
    <source>
        <dbReference type="ARBA" id="ARBA00023027"/>
    </source>
</evidence>
<comment type="catalytic activity">
    <reaction evidence="10">
        <text>sn-glycerol 3-phosphate + NADP(+) = dihydroxyacetone phosphate + NADPH + H(+)</text>
        <dbReference type="Rhea" id="RHEA:11096"/>
        <dbReference type="ChEBI" id="CHEBI:15378"/>
        <dbReference type="ChEBI" id="CHEBI:57597"/>
        <dbReference type="ChEBI" id="CHEBI:57642"/>
        <dbReference type="ChEBI" id="CHEBI:57783"/>
        <dbReference type="ChEBI" id="CHEBI:58349"/>
        <dbReference type="EC" id="1.1.1.94"/>
    </reaction>
    <physiologicalReaction direction="right-to-left" evidence="10">
        <dbReference type="Rhea" id="RHEA:11098"/>
    </physiologicalReaction>
</comment>
<feature type="domain" description="Glycerol-3-phosphate dehydrogenase NAD-dependent N-terminal" evidence="19">
    <location>
        <begin position="9"/>
        <end position="161"/>
    </location>
</feature>
<feature type="binding site" evidence="16">
    <location>
        <position position="110"/>
    </location>
    <ligand>
        <name>substrate</name>
    </ligand>
</feature>
<keyword evidence="14" id="KW-0963">Cytoplasm</keyword>
<protein>
    <recommendedName>
        <fullName evidence="12 14">Glycerol-3-phosphate dehydrogenase [NAD(P)+]</fullName>
        <ecNumber evidence="11 14">1.1.1.94</ecNumber>
    </recommendedName>
    <alternativeName>
        <fullName evidence="14">NAD(P)(+)-dependent glycerol-3-phosphate dehydrogenase</fullName>
    </alternativeName>
    <alternativeName>
        <fullName evidence="13 14">NAD(P)H-dependent dihydroxyacetone-phosphate reductase</fullName>
    </alternativeName>
</protein>
<dbReference type="Gene3D" id="1.10.1040.10">
    <property type="entry name" value="N-(1-d-carboxylethyl)-l-norvaline Dehydrogenase, domain 2"/>
    <property type="match status" value="1"/>
</dbReference>
<evidence type="ECO:0000259" key="19">
    <source>
        <dbReference type="Pfam" id="PF01210"/>
    </source>
</evidence>
<evidence type="ECO:0000259" key="20">
    <source>
        <dbReference type="Pfam" id="PF07479"/>
    </source>
</evidence>
<evidence type="ECO:0000256" key="2">
    <source>
        <dbReference type="ARBA" id="ARBA00022516"/>
    </source>
</evidence>
<evidence type="ECO:0000256" key="4">
    <source>
        <dbReference type="ARBA" id="ARBA00022857"/>
    </source>
</evidence>
<feature type="active site" description="Proton acceptor" evidence="14 15">
    <location>
        <position position="193"/>
    </location>
</feature>
<evidence type="ECO:0000313" key="22">
    <source>
        <dbReference type="Proteomes" id="UP000470384"/>
    </source>
</evidence>
<dbReference type="PANTHER" id="PTHR11728:SF1">
    <property type="entry name" value="GLYCEROL-3-PHOSPHATE DEHYDROGENASE [NAD(+)] 2, CHLOROPLASTIC"/>
    <property type="match status" value="1"/>
</dbReference>
<comment type="caution">
    <text evidence="14">Lacks conserved residue(s) required for the propagation of feature annotation.</text>
</comment>
<keyword evidence="4 14" id="KW-0521">NADP</keyword>
<evidence type="ECO:0000313" key="21">
    <source>
        <dbReference type="EMBL" id="NBG94119.1"/>
    </source>
</evidence>